<dbReference type="PANTHER" id="PTHR33121:SF81">
    <property type="entry name" value="CYCLIC DI-GMP PHOSPHODIESTERASE PDEB-RELATED"/>
    <property type="match status" value="1"/>
</dbReference>
<dbReference type="Gene3D" id="3.20.20.450">
    <property type="entry name" value="EAL domain"/>
    <property type="match status" value="1"/>
</dbReference>
<keyword evidence="3" id="KW-1003">Cell membrane</keyword>
<evidence type="ECO:0000256" key="7">
    <source>
        <dbReference type="ARBA" id="ARBA00022989"/>
    </source>
</evidence>
<keyword evidence="4" id="KW-0973">c-di-GMP</keyword>
<dbReference type="RefSeq" id="WP_148420305.1">
    <property type="nucleotide sequence ID" value="NZ_CP056117.1"/>
</dbReference>
<dbReference type="CDD" id="cd01948">
    <property type="entry name" value="EAL"/>
    <property type="match status" value="1"/>
</dbReference>
<feature type="transmembrane region" description="Helical" evidence="10">
    <location>
        <begin position="6"/>
        <end position="29"/>
    </location>
</feature>
<evidence type="ECO:0000256" key="3">
    <source>
        <dbReference type="ARBA" id="ARBA00022475"/>
    </source>
</evidence>
<evidence type="ECO:0000256" key="1">
    <source>
        <dbReference type="ARBA" id="ARBA00004651"/>
    </source>
</evidence>
<dbReference type="InterPro" id="IPR050706">
    <property type="entry name" value="Cyclic-di-GMP_PDE-like"/>
</dbReference>
<keyword evidence="6" id="KW-0378">Hydrolase</keyword>
<keyword evidence="8 10" id="KW-0472">Membrane</keyword>
<keyword evidence="7 10" id="KW-1133">Transmembrane helix</keyword>
<evidence type="ECO:0000256" key="9">
    <source>
        <dbReference type="ARBA" id="ARBA00034290"/>
    </source>
</evidence>
<dbReference type="EMBL" id="CP056117">
    <property type="protein sequence ID" value="QLA00191.1"/>
    <property type="molecule type" value="Genomic_DNA"/>
</dbReference>
<comment type="catalytic activity">
    <reaction evidence="9">
        <text>3',3'-c-di-GMP + H2O = 5'-phosphoguanylyl(3'-&gt;5')guanosine + H(+)</text>
        <dbReference type="Rhea" id="RHEA:24902"/>
        <dbReference type="ChEBI" id="CHEBI:15377"/>
        <dbReference type="ChEBI" id="CHEBI:15378"/>
        <dbReference type="ChEBI" id="CHEBI:58754"/>
        <dbReference type="ChEBI" id="CHEBI:58805"/>
        <dbReference type="EC" id="3.1.4.52"/>
    </reaction>
</comment>
<dbReference type="Pfam" id="PF12792">
    <property type="entry name" value="CSS-motif"/>
    <property type="match status" value="1"/>
</dbReference>
<proteinExistence type="predicted"/>
<accession>A0A7H8UJX4</accession>
<sequence>MKTRHLVSLVTGVLIFSVLVPVCLSIWLAHRQAEEKFVDALDNYASRVLVRTDRVVAQAKQALTHLQTFDAPPCSPLHLHEMRRVAFSWRYVQEVMYIDSLKPLCSSLEQSSNTATLPPPLRITGDGYSAWLTSQNDLGIHRYMVVMGKGHYVVMIDPASLVDVVPFGEITTDAALVGSTTHLIFASSNRLDPHLLRYVKDRQDVTSVQYNGSMYILKPVPELGFTVIAWASLKPLAETWHQQLFIWLPVGMLISLLAALIVLRILRRLQSPRNRLIDAINNREIQVHYQPIVALCSGRLVGAEALMRWPQPDGSNLAPDLFVPLAEETGLISQLTQLVVSRVFEDLGYWLHLHPELHISINLAPGDLTSPELPRQLSKLLNKWEVHPQQIALELTERGFADPAVSAPAIAAFRRSGHAIYIDDFGTGYSSLSYLQDLDVDILKIDKSFVDALEYKNVTPHIIEMAKSLKLAMVAEGIETEGQLAWLHRHGVQYGQGWYYSKALPKEDFILWAGQNISKPSC</sequence>
<dbReference type="AlphaFoldDB" id="A0A7H8UJX4"/>
<comment type="subcellular location">
    <subcellularLocation>
        <location evidence="1">Cell membrane</location>
        <topology evidence="1">Multi-pass membrane protein</topology>
    </subcellularLocation>
</comment>
<dbReference type="PROSITE" id="PS50883">
    <property type="entry name" value="EAL"/>
    <property type="match status" value="1"/>
</dbReference>
<name>A0A7H8UJX4_ENTCL</name>
<dbReference type="PANTHER" id="PTHR33121">
    <property type="entry name" value="CYCLIC DI-GMP PHOSPHODIESTERASE PDEF"/>
    <property type="match status" value="1"/>
</dbReference>
<organism evidence="12 13">
    <name type="scientific">Enterobacter cloacae</name>
    <dbReference type="NCBI Taxonomy" id="550"/>
    <lineage>
        <taxon>Bacteria</taxon>
        <taxon>Pseudomonadati</taxon>
        <taxon>Pseudomonadota</taxon>
        <taxon>Gammaproteobacteria</taxon>
        <taxon>Enterobacterales</taxon>
        <taxon>Enterobacteriaceae</taxon>
        <taxon>Enterobacter</taxon>
        <taxon>Enterobacter cloacae complex</taxon>
    </lineage>
</organism>
<dbReference type="GO" id="GO:0005886">
    <property type="term" value="C:plasma membrane"/>
    <property type="evidence" value="ECO:0007669"/>
    <property type="project" value="UniProtKB-SubCell"/>
</dbReference>
<dbReference type="InterPro" id="IPR035919">
    <property type="entry name" value="EAL_sf"/>
</dbReference>
<dbReference type="InterPro" id="IPR024744">
    <property type="entry name" value="CSS-motif_dom"/>
</dbReference>
<evidence type="ECO:0000256" key="6">
    <source>
        <dbReference type="ARBA" id="ARBA00022801"/>
    </source>
</evidence>
<evidence type="ECO:0000256" key="8">
    <source>
        <dbReference type="ARBA" id="ARBA00023136"/>
    </source>
</evidence>
<feature type="transmembrane region" description="Helical" evidence="10">
    <location>
        <begin position="245"/>
        <end position="266"/>
    </location>
</feature>
<dbReference type="SUPFAM" id="SSF141868">
    <property type="entry name" value="EAL domain-like"/>
    <property type="match status" value="1"/>
</dbReference>
<evidence type="ECO:0000256" key="10">
    <source>
        <dbReference type="SAM" id="Phobius"/>
    </source>
</evidence>
<dbReference type="GO" id="GO:0071111">
    <property type="term" value="F:cyclic-guanylate-specific phosphodiesterase activity"/>
    <property type="evidence" value="ECO:0007669"/>
    <property type="project" value="UniProtKB-EC"/>
</dbReference>
<dbReference type="Pfam" id="PF00563">
    <property type="entry name" value="EAL"/>
    <property type="match status" value="1"/>
</dbReference>
<dbReference type="SMART" id="SM00052">
    <property type="entry name" value="EAL"/>
    <property type="match status" value="1"/>
</dbReference>
<evidence type="ECO:0000259" key="11">
    <source>
        <dbReference type="PROSITE" id="PS50883"/>
    </source>
</evidence>
<evidence type="ECO:0000313" key="12">
    <source>
        <dbReference type="EMBL" id="QLA00191.1"/>
    </source>
</evidence>
<dbReference type="InterPro" id="IPR001633">
    <property type="entry name" value="EAL_dom"/>
</dbReference>
<reference evidence="12 13" key="1">
    <citation type="submission" date="2020-06" db="EMBL/GenBank/DDBJ databases">
        <title>Long-read sequencing of DSM26481-BlokeschLab.</title>
        <authorList>
            <person name="Blokesch M."/>
        </authorList>
    </citation>
    <scope>NUCLEOTIDE SEQUENCE [LARGE SCALE GENOMIC DNA]</scope>
    <source>
        <strain evidence="12 13">DSM 26481</strain>
    </source>
</reference>
<evidence type="ECO:0000313" key="13">
    <source>
        <dbReference type="Proteomes" id="UP000509421"/>
    </source>
</evidence>
<gene>
    <name evidence="12" type="ORF">HWQ14_22155</name>
</gene>
<feature type="domain" description="EAL" evidence="11">
    <location>
        <begin position="269"/>
        <end position="517"/>
    </location>
</feature>
<dbReference type="EC" id="3.1.4.52" evidence="2"/>
<evidence type="ECO:0000256" key="2">
    <source>
        <dbReference type="ARBA" id="ARBA00012282"/>
    </source>
</evidence>
<protein>
    <recommendedName>
        <fullName evidence="2">cyclic-guanylate-specific phosphodiesterase</fullName>
        <ecNumber evidence="2">3.1.4.52</ecNumber>
    </recommendedName>
</protein>
<evidence type="ECO:0000256" key="4">
    <source>
        <dbReference type="ARBA" id="ARBA00022636"/>
    </source>
</evidence>
<keyword evidence="5 10" id="KW-0812">Transmembrane</keyword>
<dbReference type="Proteomes" id="UP000509421">
    <property type="component" value="Chromosome"/>
</dbReference>
<evidence type="ECO:0000256" key="5">
    <source>
        <dbReference type="ARBA" id="ARBA00022692"/>
    </source>
</evidence>